<keyword evidence="3" id="KW-1185">Reference proteome</keyword>
<protein>
    <recommendedName>
        <fullName evidence="4">Phage Terminase</fullName>
    </recommendedName>
</protein>
<evidence type="ECO:0000313" key="2">
    <source>
        <dbReference type="EMBL" id="MBM0274127.1"/>
    </source>
</evidence>
<dbReference type="RefSeq" id="WP_203146557.1">
    <property type="nucleotide sequence ID" value="NZ_JAEVHL010000002.1"/>
</dbReference>
<proteinExistence type="predicted"/>
<reference evidence="2 3" key="1">
    <citation type="submission" date="2021-01" db="EMBL/GenBank/DDBJ databases">
        <title>Draft genome sequence of Micromonospora sp. strain STR1s_6.</title>
        <authorList>
            <person name="Karlyshev A."/>
            <person name="Jawad R."/>
        </authorList>
    </citation>
    <scope>NUCLEOTIDE SEQUENCE [LARGE SCALE GENOMIC DNA]</scope>
    <source>
        <strain evidence="2 3">STR1S-6</strain>
    </source>
</reference>
<comment type="caution">
    <text evidence="2">The sequence shown here is derived from an EMBL/GenBank/DDBJ whole genome shotgun (WGS) entry which is preliminary data.</text>
</comment>
<evidence type="ECO:0000256" key="1">
    <source>
        <dbReference type="SAM" id="MobiDB-lite"/>
    </source>
</evidence>
<dbReference type="Proteomes" id="UP000622245">
    <property type="component" value="Unassembled WGS sequence"/>
</dbReference>
<accession>A0ABS1Y9S0</accession>
<organism evidence="2 3">
    <name type="scientific">Micromonospora tarensis</name>
    <dbReference type="NCBI Taxonomy" id="2806100"/>
    <lineage>
        <taxon>Bacteria</taxon>
        <taxon>Bacillati</taxon>
        <taxon>Actinomycetota</taxon>
        <taxon>Actinomycetes</taxon>
        <taxon>Micromonosporales</taxon>
        <taxon>Micromonosporaceae</taxon>
        <taxon>Micromonospora</taxon>
    </lineage>
</organism>
<name>A0ABS1Y9S0_9ACTN</name>
<dbReference type="Gene3D" id="3.40.50.300">
    <property type="entry name" value="P-loop containing nucleotide triphosphate hydrolases"/>
    <property type="match status" value="1"/>
</dbReference>
<dbReference type="InterPro" id="IPR027417">
    <property type="entry name" value="P-loop_NTPase"/>
</dbReference>
<dbReference type="EMBL" id="JAEVHL010000002">
    <property type="protein sequence ID" value="MBM0274127.1"/>
    <property type="molecule type" value="Genomic_DNA"/>
</dbReference>
<evidence type="ECO:0008006" key="4">
    <source>
        <dbReference type="Google" id="ProtNLM"/>
    </source>
</evidence>
<evidence type="ECO:0000313" key="3">
    <source>
        <dbReference type="Proteomes" id="UP000622245"/>
    </source>
</evidence>
<feature type="region of interest" description="Disordered" evidence="1">
    <location>
        <begin position="324"/>
        <end position="369"/>
    </location>
</feature>
<gene>
    <name evidence="2" type="ORF">JM949_00940</name>
</gene>
<sequence>MTGPPGPCGCGCALTPETSYGFDVDEFARDVLRHPLDPWQRWSAVHAGELLPDGSPRFSIVLILVARQNGKTELLVVLALYWLYVARIALVLGTSTKLDYAKESWKKAVKLARSILELSAEIPKRSGVRKANGEQELVVVPLDAANPDDPDDLEACRYKIAAANEEGGRSLSIGRFIADELRQHHSYEAWDAAEPATSAVDGSQTFALSNAGDDRSIVLNDLRESALAFIERGEGDGDVMLAEWSAPEDADPFDLAALAQANPNLGTRKNARKLLANARRAVARGGRALNGFKTEHMCIRVKVMNPAIDPGAWKRCLEVGRPGRRPVARGDVSRRRAGPATRHALRRGGAAGRAGAGRLREGLGRAGMH</sequence>